<dbReference type="Gene3D" id="3.50.30.10">
    <property type="entry name" value="Phosphohistidine domain"/>
    <property type="match status" value="1"/>
</dbReference>
<evidence type="ECO:0000256" key="1">
    <source>
        <dbReference type="SAM" id="MobiDB-lite"/>
    </source>
</evidence>
<evidence type="ECO:0000313" key="4">
    <source>
        <dbReference type="EMBL" id="GIJ62216.1"/>
    </source>
</evidence>
<gene>
    <name evidence="4" type="ORF">Vau01_097320</name>
</gene>
<sequence length="648" mass="67596">MQVGLPGLHDPVDVAGVGRKFAALAGVAGAFPVPDAMVIPVDEFRTAFGARSARVEAVMRETRSTVGAFLTDAMERIEAATADLRVTGTLRHRLTGRLGEVFPDADRATFAVRSSGLAEDGPHHSMAGVYRSVLGVRGVDGVAAAVAECWRSYYGPTAVAARVRAGEFTAAPGLAVIVQRFVEARLAGVAFSGLDGDPREVLVEYVSGTADGLVAGTEAPAGVTSGSLTDGHDGALADVVRLTRALRDRFGHDVDVEWAADAGGVWILQVRPVTARRRAVRASAPEFWIRRLYHQEPPDGAPLADVADVYAAFTAKRGPANRLARRHGVATTTGWVVGFTGRALDHPGARRRFASALDAGPSDECLLDVGETIRQLVVPKRDVVDRVRAIAGPDTRSTRPQAVLVRDYIRGELAMISRLQDDGLVVEYTPDGLLALNRGTAGAKTLLVGPDGGTDGGTDGSTRADPDAAPLLPHLARIRAFTGLMHDRYGQVAVEWALSGGTPVFLDYSALSADHRVVVRSGTVISAGSASGPVLNLHDDEALSRLSIGPAVSIGTAPRMPDSAELAALLERVRAAPAAPIILARRPYAVLSLLIGAVAGFVFEQGSVLSHLAILLREAGVPAVLANGAGAAPDGTHGAIARGVFSVG</sequence>
<dbReference type="RefSeq" id="WP_204007734.1">
    <property type="nucleotide sequence ID" value="NZ_BOPG01000076.1"/>
</dbReference>
<dbReference type="Pfam" id="PF00391">
    <property type="entry name" value="PEP-utilizers"/>
    <property type="match status" value="1"/>
</dbReference>
<organism evidence="4 5">
    <name type="scientific">Virgisporangium aurantiacum</name>
    <dbReference type="NCBI Taxonomy" id="175570"/>
    <lineage>
        <taxon>Bacteria</taxon>
        <taxon>Bacillati</taxon>
        <taxon>Actinomycetota</taxon>
        <taxon>Actinomycetes</taxon>
        <taxon>Micromonosporales</taxon>
        <taxon>Micromonosporaceae</taxon>
        <taxon>Virgisporangium</taxon>
    </lineage>
</organism>
<dbReference type="EMBL" id="BOPG01000076">
    <property type="protein sequence ID" value="GIJ62216.1"/>
    <property type="molecule type" value="Genomic_DNA"/>
</dbReference>
<proteinExistence type="predicted"/>
<accession>A0A8J4E5E9</accession>
<dbReference type="InterPro" id="IPR002192">
    <property type="entry name" value="PPDK_AMP/ATP-bd"/>
</dbReference>
<evidence type="ECO:0000259" key="2">
    <source>
        <dbReference type="Pfam" id="PF00391"/>
    </source>
</evidence>
<feature type="domain" description="PEP-utilising enzyme mobile" evidence="2">
    <location>
        <begin position="592"/>
        <end position="626"/>
    </location>
</feature>
<dbReference type="Gene3D" id="3.30.470.20">
    <property type="entry name" value="ATP-grasp fold, B domain"/>
    <property type="match status" value="1"/>
</dbReference>
<dbReference type="Pfam" id="PF01326">
    <property type="entry name" value="PPDK_N"/>
    <property type="match status" value="1"/>
</dbReference>
<comment type="caution">
    <text evidence="4">The sequence shown here is derived from an EMBL/GenBank/DDBJ whole genome shotgun (WGS) entry which is preliminary data.</text>
</comment>
<feature type="region of interest" description="Disordered" evidence="1">
    <location>
        <begin position="447"/>
        <end position="468"/>
    </location>
</feature>
<dbReference type="Gene3D" id="3.30.1490.20">
    <property type="entry name" value="ATP-grasp fold, A domain"/>
    <property type="match status" value="1"/>
</dbReference>
<dbReference type="InterPro" id="IPR036637">
    <property type="entry name" value="Phosphohistidine_dom_sf"/>
</dbReference>
<evidence type="ECO:0000313" key="5">
    <source>
        <dbReference type="Proteomes" id="UP000612585"/>
    </source>
</evidence>
<dbReference type="GO" id="GO:0005524">
    <property type="term" value="F:ATP binding"/>
    <property type="evidence" value="ECO:0007669"/>
    <property type="project" value="InterPro"/>
</dbReference>
<dbReference type="SUPFAM" id="SSF52009">
    <property type="entry name" value="Phosphohistidine domain"/>
    <property type="match status" value="1"/>
</dbReference>
<dbReference type="AlphaFoldDB" id="A0A8J4E5E9"/>
<dbReference type="PANTHER" id="PTHR43615">
    <property type="entry name" value="PHOSPHOENOLPYRUVATE SYNTHASE-RELATED"/>
    <property type="match status" value="1"/>
</dbReference>
<dbReference type="PANTHER" id="PTHR43615:SF1">
    <property type="entry name" value="PPDK_N DOMAIN-CONTAINING PROTEIN"/>
    <property type="match status" value="1"/>
</dbReference>
<dbReference type="GO" id="GO:0016301">
    <property type="term" value="F:kinase activity"/>
    <property type="evidence" value="ECO:0007669"/>
    <property type="project" value="InterPro"/>
</dbReference>
<dbReference type="SUPFAM" id="SSF56059">
    <property type="entry name" value="Glutathione synthetase ATP-binding domain-like"/>
    <property type="match status" value="1"/>
</dbReference>
<name>A0A8J4E5E9_9ACTN</name>
<reference evidence="4" key="1">
    <citation type="submission" date="2021-01" db="EMBL/GenBank/DDBJ databases">
        <title>Whole genome shotgun sequence of Virgisporangium aurantiacum NBRC 16421.</title>
        <authorList>
            <person name="Komaki H."/>
            <person name="Tamura T."/>
        </authorList>
    </citation>
    <scope>NUCLEOTIDE SEQUENCE</scope>
    <source>
        <strain evidence="4">NBRC 16421</strain>
    </source>
</reference>
<feature type="domain" description="Pyruvate phosphate dikinase AMP/ATP-binding" evidence="3">
    <location>
        <begin position="17"/>
        <end position="220"/>
    </location>
</feature>
<dbReference type="Proteomes" id="UP000612585">
    <property type="component" value="Unassembled WGS sequence"/>
</dbReference>
<protein>
    <submittedName>
        <fullName evidence="4">Phosphoenolpyruvate synthase</fullName>
    </submittedName>
</protein>
<dbReference type="InterPro" id="IPR051549">
    <property type="entry name" value="PEP_Utilizing_Enz"/>
</dbReference>
<keyword evidence="5" id="KW-1185">Reference proteome</keyword>
<dbReference type="InterPro" id="IPR008279">
    <property type="entry name" value="PEP-util_enz_mobile_dom"/>
</dbReference>
<evidence type="ECO:0000259" key="3">
    <source>
        <dbReference type="Pfam" id="PF01326"/>
    </source>
</evidence>
<dbReference type="InterPro" id="IPR013815">
    <property type="entry name" value="ATP_grasp_subdomain_1"/>
</dbReference>
<feature type="compositionally biased region" description="Gly residues" evidence="1">
    <location>
        <begin position="450"/>
        <end position="459"/>
    </location>
</feature>